<dbReference type="GO" id="GO:0005829">
    <property type="term" value="C:cytosol"/>
    <property type="evidence" value="ECO:0007669"/>
    <property type="project" value="TreeGrafter"/>
</dbReference>
<keyword evidence="9 15" id="KW-0460">Magnesium</keyword>
<keyword evidence="3 15" id="KW-0547">Nucleotide-binding</keyword>
<dbReference type="Proteomes" id="UP000033664">
    <property type="component" value="Unassembled WGS sequence"/>
</dbReference>
<dbReference type="PANTHER" id="PTHR11070">
    <property type="entry name" value="UVRD / RECB / PCRA DNA HELICASE FAMILY MEMBER"/>
    <property type="match status" value="1"/>
</dbReference>
<dbReference type="Pfam" id="PF13361">
    <property type="entry name" value="UvrD_C"/>
    <property type="match status" value="1"/>
</dbReference>
<evidence type="ECO:0000256" key="15">
    <source>
        <dbReference type="HAMAP-Rule" id="MF_01485"/>
    </source>
</evidence>
<dbReference type="GO" id="GO:0003677">
    <property type="term" value="F:DNA binding"/>
    <property type="evidence" value="ECO:0007669"/>
    <property type="project" value="UniProtKB-UniRule"/>
</dbReference>
<keyword evidence="11 15" id="KW-0234">DNA repair</keyword>
<proteinExistence type="inferred from homology"/>
<feature type="domain" description="UvrD-like helicase C-terminal" evidence="18">
    <location>
        <begin position="478"/>
        <end position="754"/>
    </location>
</feature>
<dbReference type="InterPro" id="IPR014016">
    <property type="entry name" value="UvrD-like_ATP-bd"/>
</dbReference>
<dbReference type="InterPro" id="IPR000212">
    <property type="entry name" value="DNA_helicase_UvrD/REP"/>
</dbReference>
<keyword evidence="5 15" id="KW-0378">Hydrolase</keyword>
<evidence type="ECO:0000313" key="20">
    <source>
        <dbReference type="Proteomes" id="UP000033664"/>
    </source>
</evidence>
<evidence type="ECO:0000256" key="12">
    <source>
        <dbReference type="ARBA" id="ARBA00023235"/>
    </source>
</evidence>
<dbReference type="Pfam" id="PF00580">
    <property type="entry name" value="UvrD-helicase"/>
    <property type="match status" value="1"/>
</dbReference>
<dbReference type="EC" id="3.1.11.5" evidence="15"/>
<accession>A0A0F4PU28</accession>
<keyword evidence="1 15" id="KW-0540">Nuclease</keyword>
<evidence type="ECO:0000256" key="14">
    <source>
        <dbReference type="ARBA" id="ARBA00048988"/>
    </source>
</evidence>
<keyword evidence="2 15" id="KW-0479">Metal-binding</keyword>
<dbReference type="InterPro" id="IPR011335">
    <property type="entry name" value="Restrct_endonuc-II-like"/>
</dbReference>
<dbReference type="GO" id="GO:0043138">
    <property type="term" value="F:3'-5' DNA helicase activity"/>
    <property type="evidence" value="ECO:0007669"/>
    <property type="project" value="UniProtKB-UniRule"/>
</dbReference>
<evidence type="ECO:0000256" key="11">
    <source>
        <dbReference type="ARBA" id="ARBA00023204"/>
    </source>
</evidence>
<dbReference type="GO" id="GO:0005524">
    <property type="term" value="F:ATP binding"/>
    <property type="evidence" value="ECO:0007669"/>
    <property type="project" value="UniProtKB-UniRule"/>
</dbReference>
<feature type="domain" description="UvrD-like helicase ATP-binding" evidence="17">
    <location>
        <begin position="1"/>
        <end position="461"/>
    </location>
</feature>
<dbReference type="SUPFAM" id="SSF52540">
    <property type="entry name" value="P-loop containing nucleoside triphosphate hydrolases"/>
    <property type="match status" value="1"/>
</dbReference>
<dbReference type="GO" id="GO:0000287">
    <property type="term" value="F:magnesium ion binding"/>
    <property type="evidence" value="ECO:0007669"/>
    <property type="project" value="UniProtKB-UniRule"/>
</dbReference>
<dbReference type="NCBIfam" id="TIGR00609">
    <property type="entry name" value="recB"/>
    <property type="match status" value="1"/>
</dbReference>
<dbReference type="PANTHER" id="PTHR11070:SF23">
    <property type="entry name" value="RECBCD ENZYME SUBUNIT RECB"/>
    <property type="match status" value="1"/>
</dbReference>
<evidence type="ECO:0000313" key="19">
    <source>
        <dbReference type="EMBL" id="KJZ01377.1"/>
    </source>
</evidence>
<organism evidence="19 20">
    <name type="scientific">Pseudoalteromonas ruthenica</name>
    <dbReference type="NCBI Taxonomy" id="151081"/>
    <lineage>
        <taxon>Bacteria</taxon>
        <taxon>Pseudomonadati</taxon>
        <taxon>Pseudomonadota</taxon>
        <taxon>Gammaproteobacteria</taxon>
        <taxon>Alteromonadales</taxon>
        <taxon>Pseudoalteromonadaceae</taxon>
        <taxon>Pseudoalteromonas</taxon>
    </lineage>
</organism>
<dbReference type="InterPro" id="IPR014017">
    <property type="entry name" value="DNA_helicase_UvrD-like_C"/>
</dbReference>
<keyword evidence="6 15" id="KW-0347">Helicase</keyword>
<dbReference type="OrthoDB" id="9810135at2"/>
<dbReference type="Gene3D" id="3.90.320.10">
    <property type="match status" value="1"/>
</dbReference>
<comment type="cofactor">
    <cofactor evidence="15">
        <name>Mg(2+)</name>
        <dbReference type="ChEBI" id="CHEBI:18420"/>
    </cofactor>
    <text evidence="15">Binds 1 Mg(2+) ion per subunit.</text>
</comment>
<dbReference type="Gene3D" id="3.40.50.300">
    <property type="entry name" value="P-loop containing nucleotide triphosphate hydrolases"/>
    <property type="match status" value="2"/>
</dbReference>
<comment type="caution">
    <text evidence="19">The sequence shown here is derived from an EMBL/GenBank/DDBJ whole genome shotgun (WGS) entry which is preliminary data.</text>
</comment>
<comment type="domain">
    <text evidence="15">The N-terminal DNA-binding domain is a ssDNA-dependent ATPase and has ATP-dependent 3'-5' helicase function. This domain interacts with RecC.</text>
</comment>
<dbReference type="HAMAP" id="MF_01485">
    <property type="entry name" value="RecB"/>
    <property type="match status" value="1"/>
</dbReference>
<evidence type="ECO:0000256" key="5">
    <source>
        <dbReference type="ARBA" id="ARBA00022801"/>
    </source>
</evidence>
<name>A0A0F4PU28_9GAMM</name>
<feature type="binding site" evidence="15">
    <location>
        <position position="964"/>
    </location>
    <ligand>
        <name>Mg(2+)</name>
        <dbReference type="ChEBI" id="CHEBI:18420"/>
    </ligand>
</feature>
<comment type="catalytic activity">
    <reaction evidence="14 15">
        <text>ATP + H2O = ADP + phosphate + H(+)</text>
        <dbReference type="Rhea" id="RHEA:13065"/>
        <dbReference type="ChEBI" id="CHEBI:15377"/>
        <dbReference type="ChEBI" id="CHEBI:15378"/>
        <dbReference type="ChEBI" id="CHEBI:30616"/>
        <dbReference type="ChEBI" id="CHEBI:43474"/>
        <dbReference type="ChEBI" id="CHEBI:456216"/>
        <dbReference type="EC" id="5.6.2.4"/>
    </reaction>
</comment>
<comment type="subunit">
    <text evidence="15">Heterotrimer of RecB, RecC and RecD. All subunits contribute to DNA-binding. Interacts with RecA.</text>
</comment>
<evidence type="ECO:0000256" key="3">
    <source>
        <dbReference type="ARBA" id="ARBA00022741"/>
    </source>
</evidence>
<dbReference type="Gene3D" id="1.10.3170.10">
    <property type="entry name" value="Recbcd, chain B, domain 2"/>
    <property type="match status" value="1"/>
</dbReference>
<comment type="function">
    <text evidence="15">A helicase/nuclease that prepares dsDNA breaks (DSB) for recombinational DNA repair. Binds to DSBs and unwinds DNA via a highly rapid and processive ATP-dependent bidirectional helicase activity. Unwinds dsDNA until it encounters a Chi (crossover hotspot instigator) sequence from the 3' direction. Cuts ssDNA a few nucleotides 3' to the Chi site. The properties and activities of the enzyme are changed at Chi. The Chi-altered holoenzyme produces a long 3'-ssDNA overhang and facilitates RecA-binding to the ssDNA for homologous DNA recombination and repair. Holoenzyme degrades any linearized DNA that is unable to undergo homologous recombination. In the holoenzyme this subunit contributes ATPase, 3'-5' helicase, exonuclease activity and loads RecA onto ssDNA.</text>
</comment>
<evidence type="ECO:0000256" key="1">
    <source>
        <dbReference type="ARBA" id="ARBA00022722"/>
    </source>
</evidence>
<evidence type="ECO:0000256" key="6">
    <source>
        <dbReference type="ARBA" id="ARBA00022806"/>
    </source>
</evidence>
<comment type="similarity">
    <text evidence="15">Belongs to the helicase family. UvrD subfamily.</text>
</comment>
<feature type="binding site" evidence="16">
    <location>
        <begin position="19"/>
        <end position="26"/>
    </location>
    <ligand>
        <name>ATP</name>
        <dbReference type="ChEBI" id="CHEBI:30616"/>
    </ligand>
</feature>
<protein>
    <recommendedName>
        <fullName evidence="15">RecBCD enzyme subunit RecB</fullName>
        <ecNumber evidence="15">3.1.11.5</ecNumber>
        <ecNumber evidence="15">5.6.2.4</ecNumber>
    </recommendedName>
    <alternativeName>
        <fullName evidence="15">DNA 3'-5' helicase subunit RecB</fullName>
    </alternativeName>
    <alternativeName>
        <fullName evidence="15">Exonuclease V subunit RecB</fullName>
        <shortName evidence="15">ExoV subunit RecB</shortName>
    </alternativeName>
    <alternativeName>
        <fullName evidence="15">Helicase/nuclease RecBCD subunit RecB</fullName>
    </alternativeName>
</protein>
<evidence type="ECO:0000256" key="8">
    <source>
        <dbReference type="ARBA" id="ARBA00022840"/>
    </source>
</evidence>
<dbReference type="InterPro" id="IPR004586">
    <property type="entry name" value="RecB"/>
</dbReference>
<sequence>MQTLNPVTLAFDGQQLIEASAGTGKTYTITGLYLRYLLGLYEDAQGNQGEPLTVEQILVVTFTEAATSEIKDRVRSRISMAKNMLLGEHSSDELLRDLIAQLDDRQQAFNRLDMAAKSMDESAIYTIHGFCQRMLKQHAFESNMAFNLRFTLDESELHEQAVFDFWRQFVYPLRAEQAQAVLAHYSSPHSLLKELRALINRKQLQLQPHIDDPEAELTQLWHCQSEYLKALPQFKQALREGDFFNAIAASDIKGNAKPKHKSNLAGLAAFSDNDDTQLSLGAAKHSFSLWSAQSLEDPSIYKKNGQPFSHPLVVEFERMAQLSQGLGERLAQVICVLALAYVRRHVQSNKARTGIIAPDDLLSQLYDALHNDSDNQLQQQIRRQYPVAMIDEFQDTDPIQYGIFSTIYRPSDEQFTNLTMIGDPKQAIYGFRGADIFTYIDAKQQLGAQQQYTLAKNFRSATPLVESVNNLFSSHPQSFIFNDAIPYQEVQANGKDKALLYKGEALGAMDFVFYGSGAEVLSKEQGQSALAEAFAKRVHFLLAAAQQGDLLLGETPPCAGDFCILVRDRGEAALMKQALTRQGVASVYLARESVFKQPLAQHLYRLLAIIHGPYDERALRGLLAGPFYNFNSAQLLALSDDAEQWQQQLQHFAELKRRWYRDGALAMLEQLLWQNQLPQVWAEQGWDVERLLTDFRHLGEILQHKQLELDGTARLLKYFHQQLTRDSSEGDSAQLRLESDAQLVQIVTMHASKGLEYPIVFMPFAVNFRSASAAYYHHQGQLYLDLSKQQENLARAERERLAEDLRLLYVALTRPIYHCALGLYNLGKHKRSQLLQSALGYLLFPGAEGTENVRELLQARLAPYPDMSLTDADHYQSGENLVQENAAVERQVRAQRAVIERNWRATSFSALSFKHSDYHGTSHSGGDDEDHRLQQSLVLKQASPLAQLTAYDFPKGPGPGSALHDILEQISFRGVLAGEAQAMEELEQVITHTLHKYALDESWHALLCSWMVAIMRCPILESGLYLGQLQSDDCLVEMEFHLALNELDAQHFNATMISLFGYDFGLDFERVKGVLKGFIDLIFCYQGRYYVLDYKSNYLGESADDYNDEALTHAMNAHSYHVQGAIYMVALHRLLAARLPDYDPAKHLGGMVYTFLRAMPEGHGVYYRPFSVAEIDTLDGLFAKGAHYA</sequence>
<dbReference type="PROSITE" id="PS51217">
    <property type="entry name" value="UVRD_HELICASE_CTER"/>
    <property type="match status" value="1"/>
</dbReference>
<dbReference type="InterPro" id="IPR027417">
    <property type="entry name" value="P-loop_NTPase"/>
</dbReference>
<dbReference type="SUPFAM" id="SSF52980">
    <property type="entry name" value="Restriction endonuclease-like"/>
    <property type="match status" value="1"/>
</dbReference>
<feature type="region of interest" description="DNA-binding and helicase activity, interacts with RecC" evidence="15">
    <location>
        <begin position="1"/>
        <end position="875"/>
    </location>
</feature>
<dbReference type="GeneID" id="58227571"/>
<dbReference type="GO" id="GO:0009338">
    <property type="term" value="C:exodeoxyribonuclease V complex"/>
    <property type="evidence" value="ECO:0007669"/>
    <property type="project" value="TreeGrafter"/>
</dbReference>
<dbReference type="Gene3D" id="1.10.486.10">
    <property type="entry name" value="PCRA, domain 4"/>
    <property type="match status" value="1"/>
</dbReference>
<dbReference type="eggNOG" id="COG1074">
    <property type="taxonomic scope" value="Bacteria"/>
</dbReference>
<evidence type="ECO:0000259" key="17">
    <source>
        <dbReference type="PROSITE" id="PS51198"/>
    </source>
</evidence>
<dbReference type="EMBL" id="JXXZ01000003">
    <property type="protein sequence ID" value="KJZ01377.1"/>
    <property type="molecule type" value="Genomic_DNA"/>
</dbReference>
<keyword evidence="7 15" id="KW-0269">Exonuclease</keyword>
<dbReference type="CDD" id="cd22352">
    <property type="entry name" value="RecB_C-like"/>
    <property type="match status" value="1"/>
</dbReference>
<feature type="binding site" evidence="15">
    <location>
        <position position="1093"/>
    </location>
    <ligand>
        <name>Mg(2+)</name>
        <dbReference type="ChEBI" id="CHEBI:18420"/>
    </ligand>
</feature>
<dbReference type="GO" id="GO:0008854">
    <property type="term" value="F:exodeoxyribonuclease V activity"/>
    <property type="evidence" value="ECO:0007669"/>
    <property type="project" value="UniProtKB-EC"/>
</dbReference>
<dbReference type="EC" id="5.6.2.4" evidence="15"/>
<dbReference type="PATRIC" id="fig|151081.8.peg.929"/>
<reference evidence="19 20" key="1">
    <citation type="journal article" date="2015" name="BMC Genomics">
        <title>Genome mining reveals unlocked bioactive potential of marine Gram-negative bacteria.</title>
        <authorList>
            <person name="Machado H."/>
            <person name="Sonnenschein E.C."/>
            <person name="Melchiorsen J."/>
            <person name="Gram L."/>
        </authorList>
    </citation>
    <scope>NUCLEOTIDE SEQUENCE [LARGE SCALE GENOMIC DNA]</scope>
    <source>
        <strain evidence="19 20">S3137</strain>
    </source>
</reference>
<dbReference type="PROSITE" id="PS51198">
    <property type="entry name" value="UVRD_HELICASE_ATP_BIND"/>
    <property type="match status" value="1"/>
</dbReference>
<dbReference type="Pfam" id="PF12705">
    <property type="entry name" value="PDDEXK_1"/>
    <property type="match status" value="1"/>
</dbReference>
<evidence type="ECO:0000256" key="4">
    <source>
        <dbReference type="ARBA" id="ARBA00022763"/>
    </source>
</evidence>
<evidence type="ECO:0000256" key="16">
    <source>
        <dbReference type="PROSITE-ProRule" id="PRU00560"/>
    </source>
</evidence>
<comment type="catalytic activity">
    <reaction evidence="13 15">
        <text>Couples ATP hydrolysis with the unwinding of duplex DNA by translocating in the 3'-5' direction.</text>
        <dbReference type="EC" id="5.6.2.4"/>
    </reaction>
</comment>
<evidence type="ECO:0000256" key="10">
    <source>
        <dbReference type="ARBA" id="ARBA00023125"/>
    </source>
</evidence>
<evidence type="ECO:0000256" key="7">
    <source>
        <dbReference type="ARBA" id="ARBA00022839"/>
    </source>
</evidence>
<evidence type="ECO:0000259" key="18">
    <source>
        <dbReference type="PROSITE" id="PS51217"/>
    </source>
</evidence>
<comment type="catalytic activity">
    <reaction evidence="15">
        <text>Exonucleolytic cleavage (in the presence of ATP) in either 5'- to 3'- or 3'- to 5'-direction to yield 5'-phosphooligonucleotides.</text>
        <dbReference type="EC" id="3.1.11.5"/>
    </reaction>
</comment>
<dbReference type="GO" id="GO:0000724">
    <property type="term" value="P:double-strand break repair via homologous recombination"/>
    <property type="evidence" value="ECO:0007669"/>
    <property type="project" value="UniProtKB-UniRule"/>
</dbReference>
<gene>
    <name evidence="15" type="primary">recB</name>
    <name evidence="19" type="ORF">TW72_03610</name>
</gene>
<dbReference type="InterPro" id="IPR038726">
    <property type="entry name" value="PDDEXK_AddAB-type"/>
</dbReference>
<comment type="domain">
    <text evidence="15">The C-terminal domain has nuclease activity and interacts with RecD. It interacts with RecA, facilitating its loading onto ssDNA.</text>
</comment>
<keyword evidence="12 15" id="KW-0413">Isomerase</keyword>
<evidence type="ECO:0000256" key="13">
    <source>
        <dbReference type="ARBA" id="ARBA00034617"/>
    </source>
</evidence>
<keyword evidence="20" id="KW-1185">Reference proteome</keyword>
<dbReference type="GO" id="GO:0016887">
    <property type="term" value="F:ATP hydrolysis activity"/>
    <property type="evidence" value="ECO:0007669"/>
    <property type="project" value="RHEA"/>
</dbReference>
<keyword evidence="4 15" id="KW-0227">DNA damage</keyword>
<evidence type="ECO:0000256" key="2">
    <source>
        <dbReference type="ARBA" id="ARBA00022723"/>
    </source>
</evidence>
<dbReference type="InterPro" id="IPR011604">
    <property type="entry name" value="PDDEXK-like_dom_sf"/>
</dbReference>
<feature type="active site" description="For nuclease activity" evidence="15">
    <location>
        <position position="1093"/>
    </location>
</feature>
<keyword evidence="10 15" id="KW-0238">DNA-binding</keyword>
<keyword evidence="8 15" id="KW-0067">ATP-binding</keyword>
<feature type="binding site" evidence="15">
    <location>
        <position position="1080"/>
    </location>
    <ligand>
        <name>Mg(2+)</name>
        <dbReference type="ChEBI" id="CHEBI:18420"/>
    </ligand>
</feature>
<dbReference type="RefSeq" id="WP_045978683.1">
    <property type="nucleotide sequence ID" value="NZ_JXXY01000004.1"/>
</dbReference>
<comment type="miscellaneous">
    <text evidence="15">In the RecBCD complex, RecB has a slow 3'-5' helicase, an exonuclease activity and loads RecA onto ssDNA, RecD has a fast 5'-3' helicase activity, while RecC stimulates the ATPase and processivity of the RecB helicase and contributes to recognition of the Chi site.</text>
</comment>
<dbReference type="AlphaFoldDB" id="A0A0F4PU28"/>
<evidence type="ECO:0000256" key="9">
    <source>
        <dbReference type="ARBA" id="ARBA00022842"/>
    </source>
</evidence>
<feature type="region of interest" description="Nuclease activity, interacts with RecD and RecA" evidence="15">
    <location>
        <begin position="902"/>
        <end position="1189"/>
    </location>
</feature>